<sequence>MGTESWARSTHTGILCDFDIYQGGGSSSGASKLKVGGDVIIKLSNTLPHRENDNFFSSIKLVSKLSEKDIQYLGTIKQNRMAGYTIASDLAKLGRGSFDNRVENNKDSR</sequence>
<dbReference type="Proteomes" id="UP001347796">
    <property type="component" value="Unassembled WGS sequence"/>
</dbReference>
<protein>
    <recommendedName>
        <fullName evidence="1">PiggyBac transposable element-derived protein domain-containing protein</fullName>
    </recommendedName>
</protein>
<evidence type="ECO:0000313" key="2">
    <source>
        <dbReference type="EMBL" id="KAK6172286.1"/>
    </source>
</evidence>
<organism evidence="2 3">
    <name type="scientific">Patella caerulea</name>
    <name type="common">Rayed Mediterranean limpet</name>
    <dbReference type="NCBI Taxonomy" id="87958"/>
    <lineage>
        <taxon>Eukaryota</taxon>
        <taxon>Metazoa</taxon>
        <taxon>Spiralia</taxon>
        <taxon>Lophotrochozoa</taxon>
        <taxon>Mollusca</taxon>
        <taxon>Gastropoda</taxon>
        <taxon>Patellogastropoda</taxon>
        <taxon>Patelloidea</taxon>
        <taxon>Patellidae</taxon>
        <taxon>Patella</taxon>
    </lineage>
</organism>
<accession>A0AAN8PHW2</accession>
<evidence type="ECO:0000313" key="3">
    <source>
        <dbReference type="Proteomes" id="UP001347796"/>
    </source>
</evidence>
<dbReference type="InterPro" id="IPR029526">
    <property type="entry name" value="PGBD"/>
</dbReference>
<feature type="domain" description="PiggyBac transposable element-derived protein" evidence="1">
    <location>
        <begin position="2"/>
        <end position="104"/>
    </location>
</feature>
<keyword evidence="3" id="KW-1185">Reference proteome</keyword>
<dbReference type="Pfam" id="PF13843">
    <property type="entry name" value="DDE_Tnp_1_7"/>
    <property type="match status" value="1"/>
</dbReference>
<reference evidence="2 3" key="1">
    <citation type="submission" date="2024-01" db="EMBL/GenBank/DDBJ databases">
        <title>The genome of the rayed Mediterranean limpet Patella caerulea (Linnaeus, 1758).</title>
        <authorList>
            <person name="Anh-Thu Weber A."/>
            <person name="Halstead-Nussloch G."/>
        </authorList>
    </citation>
    <scope>NUCLEOTIDE SEQUENCE [LARGE SCALE GENOMIC DNA]</scope>
    <source>
        <strain evidence="2">AATW-2023a</strain>
        <tissue evidence="2">Whole specimen</tissue>
    </source>
</reference>
<dbReference type="AlphaFoldDB" id="A0AAN8PHW2"/>
<gene>
    <name evidence="2" type="ORF">SNE40_015980</name>
</gene>
<proteinExistence type="predicted"/>
<evidence type="ECO:0000259" key="1">
    <source>
        <dbReference type="Pfam" id="PF13843"/>
    </source>
</evidence>
<dbReference type="PANTHER" id="PTHR47272">
    <property type="entry name" value="DDE_TNP_1_7 DOMAIN-CONTAINING PROTEIN"/>
    <property type="match status" value="1"/>
</dbReference>
<name>A0AAN8PHW2_PATCE</name>
<dbReference type="EMBL" id="JAZGQO010000011">
    <property type="protein sequence ID" value="KAK6172286.1"/>
    <property type="molecule type" value="Genomic_DNA"/>
</dbReference>
<comment type="caution">
    <text evidence="2">The sequence shown here is derived from an EMBL/GenBank/DDBJ whole genome shotgun (WGS) entry which is preliminary data.</text>
</comment>